<protein>
    <recommendedName>
        <fullName evidence="4">Lipoprotein</fullName>
    </recommendedName>
</protein>
<evidence type="ECO:0000313" key="2">
    <source>
        <dbReference type="EMBL" id="MCZ4245043.1"/>
    </source>
</evidence>
<dbReference type="EMBL" id="JAPWGM010000004">
    <property type="protein sequence ID" value="MCZ4245043.1"/>
    <property type="molecule type" value="Genomic_DNA"/>
</dbReference>
<name>A0ABT4LD06_9SPHI</name>
<evidence type="ECO:0000313" key="3">
    <source>
        <dbReference type="Proteomes" id="UP001144347"/>
    </source>
</evidence>
<accession>A0ABT4LD06</accession>
<keyword evidence="1" id="KW-0732">Signal</keyword>
<keyword evidence="3" id="KW-1185">Reference proteome</keyword>
<evidence type="ECO:0008006" key="4">
    <source>
        <dbReference type="Google" id="ProtNLM"/>
    </source>
</evidence>
<reference evidence="2" key="1">
    <citation type="submission" date="2022-12" db="EMBL/GenBank/DDBJ databases">
        <title>Genome sequence of HCMS5-2.</title>
        <authorList>
            <person name="Woo H."/>
        </authorList>
    </citation>
    <scope>NUCLEOTIDE SEQUENCE</scope>
    <source>
        <strain evidence="2">HCMS5-2</strain>
    </source>
</reference>
<sequence>MKKFNRNFRKGMLSSLGLLLLLINACKKNEAPLTPSDTPEFGYTLPQGNHDYDQRILGYYNRWGTYVLYKFTQQDITFQLNDYDKNYKTVPADGAYINPQLDLLESTFFKYYSDSTLRKYLPTKFFLCSSLLSGTTSVNAYLTNLANTYQGGFQSFAANGGSSTVSTINKTIYRSDLNFSFLRKMDMDFKIPESPLFLSLSDYTSNVLAPTLTQPITSPTLADWYKRGFLGGPLYTKPISPDFILKVPLASSDWQSYIQAIVSNPYSYLTDPTTTATDATAKGILSPIKDTNGLIKRKYDAIVAHYKMLYNIDLQAIGNGQ</sequence>
<dbReference type="Proteomes" id="UP001144347">
    <property type="component" value="Unassembled WGS sequence"/>
</dbReference>
<comment type="caution">
    <text evidence="2">The sequence shown here is derived from an EMBL/GenBank/DDBJ whole genome shotgun (WGS) entry which is preliminary data.</text>
</comment>
<dbReference type="Gene3D" id="3.40.390.70">
    <property type="match status" value="1"/>
</dbReference>
<feature type="chain" id="PRO_5046154337" description="Lipoprotein" evidence="1">
    <location>
        <begin position="31"/>
        <end position="321"/>
    </location>
</feature>
<organism evidence="2 3">
    <name type="scientific">Pedobacter punctiformis</name>
    <dbReference type="NCBI Taxonomy" id="3004097"/>
    <lineage>
        <taxon>Bacteria</taxon>
        <taxon>Pseudomonadati</taxon>
        <taxon>Bacteroidota</taxon>
        <taxon>Sphingobacteriia</taxon>
        <taxon>Sphingobacteriales</taxon>
        <taxon>Sphingobacteriaceae</taxon>
        <taxon>Pedobacter</taxon>
    </lineage>
</organism>
<evidence type="ECO:0000256" key="1">
    <source>
        <dbReference type="SAM" id="SignalP"/>
    </source>
</evidence>
<feature type="signal peptide" evidence="1">
    <location>
        <begin position="1"/>
        <end position="30"/>
    </location>
</feature>
<proteinExistence type="predicted"/>
<gene>
    <name evidence="2" type="ORF">O0955_13605</name>
</gene>
<dbReference type="RefSeq" id="WP_269428095.1">
    <property type="nucleotide sequence ID" value="NZ_JAPWGM010000004.1"/>
</dbReference>